<dbReference type="Pfam" id="PF04606">
    <property type="entry name" value="Ogr_Delta"/>
    <property type="match status" value="1"/>
</dbReference>
<sequence length="107" mass="11898">MRMMCPHCNEHAYTRTSLQLTSTSRETIFQCRNFECGHVFSAVTEINRTISPSAIPNPMVILPMSTHIKRKLLQTQLDAMPSSQYEGTAHRAAQAAESAQSTEGARS</sequence>
<reference evidence="3 4" key="1">
    <citation type="submission" date="2016-10" db="EMBL/GenBank/DDBJ databases">
        <authorList>
            <person name="de Groot N.N."/>
        </authorList>
    </citation>
    <scope>NUCLEOTIDE SEQUENCE [LARGE SCALE GENOMIC DNA]</scope>
    <source>
        <strain evidence="3 4">LMG 24775</strain>
    </source>
</reference>
<name>A0A1H3SKY8_9BURK</name>
<evidence type="ECO:0000313" key="3">
    <source>
        <dbReference type="EMBL" id="SDZ38235.1"/>
    </source>
</evidence>
<feature type="compositionally biased region" description="Low complexity" evidence="1">
    <location>
        <begin position="90"/>
        <end position="107"/>
    </location>
</feature>
<organism evidence="3 4">
    <name type="scientific">Delftia lacustris</name>
    <dbReference type="NCBI Taxonomy" id="558537"/>
    <lineage>
        <taxon>Bacteria</taxon>
        <taxon>Pseudomonadati</taxon>
        <taxon>Pseudomonadota</taxon>
        <taxon>Betaproteobacteria</taxon>
        <taxon>Burkholderiales</taxon>
        <taxon>Comamonadaceae</taxon>
        <taxon>Delftia</taxon>
    </lineage>
</organism>
<accession>A0A1H3SKY8</accession>
<evidence type="ECO:0000256" key="1">
    <source>
        <dbReference type="SAM" id="MobiDB-lite"/>
    </source>
</evidence>
<dbReference type="AlphaFoldDB" id="A0A1H3SKY8"/>
<feature type="domain" description="Zinc finger Ogr/Delta-type" evidence="2">
    <location>
        <begin position="4"/>
        <end position="50"/>
    </location>
</feature>
<dbReference type="InterPro" id="IPR007684">
    <property type="entry name" value="Znf_Ogr/Delta"/>
</dbReference>
<dbReference type="RefSeq" id="WP_074923268.1">
    <property type="nucleotide sequence ID" value="NZ_CP141274.1"/>
</dbReference>
<proteinExistence type="predicted"/>
<evidence type="ECO:0000313" key="4">
    <source>
        <dbReference type="Proteomes" id="UP000183417"/>
    </source>
</evidence>
<dbReference type="EMBL" id="FNPE01000021">
    <property type="protein sequence ID" value="SDZ38235.1"/>
    <property type="molecule type" value="Genomic_DNA"/>
</dbReference>
<evidence type="ECO:0000259" key="2">
    <source>
        <dbReference type="Pfam" id="PF04606"/>
    </source>
</evidence>
<gene>
    <name evidence="3" type="ORF">SAMN05421547_1218</name>
</gene>
<dbReference type="Proteomes" id="UP000183417">
    <property type="component" value="Unassembled WGS sequence"/>
</dbReference>
<protein>
    <submittedName>
        <fullName evidence="3">Ogr/Delta-like zinc finger</fullName>
    </submittedName>
</protein>
<dbReference type="GeneID" id="94693768"/>
<feature type="region of interest" description="Disordered" evidence="1">
    <location>
        <begin position="79"/>
        <end position="107"/>
    </location>
</feature>